<organism evidence="3 4">
    <name type="scientific">Vitis rotundifolia</name>
    <name type="common">Muscadine grape</name>
    <dbReference type="NCBI Taxonomy" id="103349"/>
    <lineage>
        <taxon>Eukaryota</taxon>
        <taxon>Viridiplantae</taxon>
        <taxon>Streptophyta</taxon>
        <taxon>Embryophyta</taxon>
        <taxon>Tracheophyta</taxon>
        <taxon>Spermatophyta</taxon>
        <taxon>Magnoliopsida</taxon>
        <taxon>eudicotyledons</taxon>
        <taxon>Gunneridae</taxon>
        <taxon>Pentapetalae</taxon>
        <taxon>rosids</taxon>
        <taxon>Vitales</taxon>
        <taxon>Vitaceae</taxon>
        <taxon>Viteae</taxon>
        <taxon>Vitis</taxon>
    </lineage>
</organism>
<dbReference type="AlphaFoldDB" id="A0AA39DHB8"/>
<evidence type="ECO:0000313" key="3">
    <source>
        <dbReference type="EMBL" id="KAJ9682192.1"/>
    </source>
</evidence>
<dbReference type="InterPro" id="IPR040321">
    <property type="entry name" value="SCD2-like"/>
</dbReference>
<evidence type="ECO:0000313" key="4">
    <source>
        <dbReference type="Proteomes" id="UP001168098"/>
    </source>
</evidence>
<feature type="compositionally biased region" description="Low complexity" evidence="2">
    <location>
        <begin position="88"/>
        <end position="100"/>
    </location>
</feature>
<dbReference type="Proteomes" id="UP001168098">
    <property type="component" value="Unassembled WGS sequence"/>
</dbReference>
<feature type="region of interest" description="Disordered" evidence="2">
    <location>
        <begin position="238"/>
        <end position="257"/>
    </location>
</feature>
<feature type="region of interest" description="Disordered" evidence="2">
    <location>
        <begin position="139"/>
        <end position="227"/>
    </location>
</feature>
<feature type="compositionally biased region" description="Low complexity" evidence="2">
    <location>
        <begin position="202"/>
        <end position="216"/>
    </location>
</feature>
<feature type="compositionally biased region" description="Acidic residues" evidence="2">
    <location>
        <begin position="69"/>
        <end position="81"/>
    </location>
</feature>
<evidence type="ECO:0000256" key="1">
    <source>
        <dbReference type="SAM" id="Coils"/>
    </source>
</evidence>
<keyword evidence="4" id="KW-1185">Reference proteome</keyword>
<protein>
    <submittedName>
        <fullName evidence="3">Uncharacterized protein</fullName>
    </submittedName>
</protein>
<dbReference type="PANTHER" id="PTHR31762:SF10">
    <property type="entry name" value="FAS-BINDING FACTOR-LIKE PROTEIN"/>
    <property type="match status" value="1"/>
</dbReference>
<feature type="compositionally biased region" description="Polar residues" evidence="2">
    <location>
        <begin position="111"/>
        <end position="125"/>
    </location>
</feature>
<dbReference type="PANTHER" id="PTHR31762">
    <property type="entry name" value="FAS-BINDING FACTOR-LIKE PROTEIN"/>
    <property type="match status" value="1"/>
</dbReference>
<proteinExistence type="predicted"/>
<feature type="region of interest" description="Disordered" evidence="2">
    <location>
        <begin position="485"/>
        <end position="510"/>
    </location>
</feature>
<feature type="compositionally biased region" description="Polar residues" evidence="2">
    <location>
        <begin position="238"/>
        <end position="251"/>
    </location>
</feature>
<feature type="coiled-coil region" evidence="1">
    <location>
        <begin position="395"/>
        <end position="436"/>
    </location>
</feature>
<dbReference type="EMBL" id="JARBHA010000014">
    <property type="protein sequence ID" value="KAJ9682192.1"/>
    <property type="molecule type" value="Genomic_DNA"/>
</dbReference>
<feature type="compositionally biased region" description="Polar residues" evidence="2">
    <location>
        <begin position="169"/>
        <end position="201"/>
    </location>
</feature>
<feature type="region of interest" description="Disordered" evidence="2">
    <location>
        <begin position="1"/>
        <end position="125"/>
    </location>
</feature>
<accession>A0AA39DHB8</accession>
<gene>
    <name evidence="3" type="ORF">PVL29_018189</name>
</gene>
<evidence type="ECO:0000256" key="2">
    <source>
        <dbReference type="SAM" id="MobiDB-lite"/>
    </source>
</evidence>
<feature type="compositionally biased region" description="Basic and acidic residues" evidence="2">
    <location>
        <begin position="1"/>
        <end position="13"/>
    </location>
</feature>
<keyword evidence="1" id="KW-0175">Coiled coil</keyword>
<sequence>MDRMRPVYVREKSNASTAGGVTSSPLMSPLNRHSRSGSIGVSNLKKTQNNATKAAAQRLAKVMAHQPPDDDDDDDDDEELSFDFAPVGAAGSTGRTAGRTMVRPHSPMAFRTSQEQPPSAFSASGSQLSLSVNTFEHPSLARSTTAGRSSQSINSNEQPPSAHSAIARRSSQSSNAIEQPPSSHSVATGRSSQSSNAIEQPSSGHSAGAGRSSQSSNTIEQPPSARSLVAGRSSHFTNVIEQPPSARSTTAGRPHLGVKTVPMVPSVVPILLRPPNSAIQAEAPVDNRRDKRSSLDMGNLNFREAGNHSSASALQDELDMVQEENESLLEKLRLVEERCEEAEARARQLEKQVATLGEGVSLEARLLSRKEAALQQREAALKVAAQTHGGRNEEIVALRMEAESARDEAISALEQLHEAESEIKALRAMNQRMMLTQEEMTSLFSGLYNFLPGIHAEVAGVKYEYWSSFAPLPVEVVLAAGQKAKEENSSSNSDAEEREKAPRDLNEPSGEGNIESMLLVEIGLRELASLKVEEAVVYALAHHRRSSSLKSDFAVGLGSKFGGCFGSSLSNDIPLLFLATFIPKK</sequence>
<dbReference type="GO" id="GO:0000911">
    <property type="term" value="P:cytokinesis by cell plate formation"/>
    <property type="evidence" value="ECO:0007669"/>
    <property type="project" value="InterPro"/>
</dbReference>
<feature type="compositionally biased region" description="Polar residues" evidence="2">
    <location>
        <begin position="14"/>
        <end position="26"/>
    </location>
</feature>
<feature type="coiled-coil region" evidence="1">
    <location>
        <begin position="311"/>
        <end position="359"/>
    </location>
</feature>
<name>A0AA39DHB8_VITRO</name>
<feature type="compositionally biased region" description="Basic and acidic residues" evidence="2">
    <location>
        <begin position="495"/>
        <end position="506"/>
    </location>
</feature>
<comment type="caution">
    <text evidence="3">The sequence shown here is derived from an EMBL/GenBank/DDBJ whole genome shotgun (WGS) entry which is preliminary data.</text>
</comment>
<reference evidence="3 4" key="1">
    <citation type="journal article" date="2023" name="BMC Biotechnol.">
        <title>Vitis rotundifolia cv Carlos genome sequencing.</title>
        <authorList>
            <person name="Huff M."/>
            <person name="Hulse-Kemp A."/>
            <person name="Scheffler B."/>
            <person name="Youngblood R."/>
            <person name="Simpson S."/>
            <person name="Babiker E."/>
            <person name="Staton M."/>
        </authorList>
    </citation>
    <scope>NUCLEOTIDE SEQUENCE [LARGE SCALE GENOMIC DNA]</scope>
    <source>
        <tissue evidence="3">Leaf</tissue>
    </source>
</reference>
<feature type="compositionally biased region" description="Low complexity" evidence="2">
    <location>
        <begin position="45"/>
        <end position="57"/>
    </location>
</feature>
<feature type="compositionally biased region" description="Polar residues" evidence="2">
    <location>
        <begin position="139"/>
        <end position="161"/>
    </location>
</feature>